<dbReference type="InterPro" id="IPR001227">
    <property type="entry name" value="Ac_transferase_dom_sf"/>
</dbReference>
<evidence type="ECO:0000256" key="4">
    <source>
        <dbReference type="PIRNR" id="PIRNR000446"/>
    </source>
</evidence>
<dbReference type="OrthoDB" id="9805460at2"/>
<evidence type="ECO:0000259" key="6">
    <source>
        <dbReference type="SMART" id="SM00827"/>
    </source>
</evidence>
<comment type="catalytic activity">
    <reaction evidence="3 4">
        <text>holo-[ACP] + malonyl-CoA = malonyl-[ACP] + CoA</text>
        <dbReference type="Rhea" id="RHEA:41792"/>
        <dbReference type="Rhea" id="RHEA-COMP:9623"/>
        <dbReference type="Rhea" id="RHEA-COMP:9685"/>
        <dbReference type="ChEBI" id="CHEBI:57287"/>
        <dbReference type="ChEBI" id="CHEBI:57384"/>
        <dbReference type="ChEBI" id="CHEBI:64479"/>
        <dbReference type="ChEBI" id="CHEBI:78449"/>
        <dbReference type="EC" id="2.3.1.39"/>
    </reaction>
</comment>
<evidence type="ECO:0000256" key="1">
    <source>
        <dbReference type="ARBA" id="ARBA00022679"/>
    </source>
</evidence>
<dbReference type="SUPFAM" id="SSF52151">
    <property type="entry name" value="FabD/lysophospholipase-like"/>
    <property type="match status" value="1"/>
</dbReference>
<comment type="caution">
    <text evidence="7">The sequence shown here is derived from an EMBL/GenBank/DDBJ whole genome shotgun (WGS) entry which is preliminary data.</text>
</comment>
<evidence type="ECO:0000256" key="2">
    <source>
        <dbReference type="ARBA" id="ARBA00023315"/>
    </source>
</evidence>
<dbReference type="GO" id="GO:0006633">
    <property type="term" value="P:fatty acid biosynthetic process"/>
    <property type="evidence" value="ECO:0007669"/>
    <property type="project" value="TreeGrafter"/>
</dbReference>
<dbReference type="InterPro" id="IPR016036">
    <property type="entry name" value="Malonyl_transacylase_ACP-bd"/>
</dbReference>
<evidence type="ECO:0000313" key="8">
    <source>
        <dbReference type="Proteomes" id="UP000315343"/>
    </source>
</evidence>
<dbReference type="SMART" id="SM00827">
    <property type="entry name" value="PKS_AT"/>
    <property type="match status" value="1"/>
</dbReference>
<evidence type="ECO:0000313" key="7">
    <source>
        <dbReference type="EMBL" id="TWH77956.1"/>
    </source>
</evidence>
<dbReference type="InterPro" id="IPR024925">
    <property type="entry name" value="Malonyl_CoA-ACP_transAc"/>
</dbReference>
<dbReference type="AlphaFoldDB" id="A0A562J438"/>
<dbReference type="GO" id="GO:0004314">
    <property type="term" value="F:[acyl-carrier-protein] S-malonyltransferase activity"/>
    <property type="evidence" value="ECO:0007669"/>
    <property type="project" value="UniProtKB-EC"/>
</dbReference>
<feature type="active site" evidence="5">
    <location>
        <position position="92"/>
    </location>
</feature>
<dbReference type="InterPro" id="IPR014043">
    <property type="entry name" value="Acyl_transferase_dom"/>
</dbReference>
<dbReference type="Gene3D" id="3.40.366.10">
    <property type="entry name" value="Malonyl-Coenzyme A Acyl Carrier Protein, domain 2"/>
    <property type="match status" value="1"/>
</dbReference>
<dbReference type="InterPro" id="IPR016035">
    <property type="entry name" value="Acyl_Trfase/lysoPLipase"/>
</dbReference>
<dbReference type="PIRSF" id="PIRSF000446">
    <property type="entry name" value="Mct"/>
    <property type="match status" value="1"/>
</dbReference>
<proteinExistence type="inferred from homology"/>
<evidence type="ECO:0000256" key="5">
    <source>
        <dbReference type="PIRSR" id="PIRSR000446-1"/>
    </source>
</evidence>
<dbReference type="EMBL" id="VLKH01000011">
    <property type="protein sequence ID" value="TWH77956.1"/>
    <property type="molecule type" value="Genomic_DNA"/>
</dbReference>
<gene>
    <name evidence="7" type="ORF">LY60_03146</name>
</gene>
<dbReference type="RefSeq" id="WP_145085855.1">
    <property type="nucleotide sequence ID" value="NZ_DAMBUX010000014.1"/>
</dbReference>
<keyword evidence="2 4" id="KW-0012">Acyltransferase</keyword>
<dbReference type="Gene3D" id="3.30.70.250">
    <property type="entry name" value="Malonyl-CoA ACP transacylase, ACP-binding"/>
    <property type="match status" value="1"/>
</dbReference>
<evidence type="ECO:0000256" key="3">
    <source>
        <dbReference type="ARBA" id="ARBA00048462"/>
    </source>
</evidence>
<keyword evidence="1 4" id="KW-0808">Transferase</keyword>
<dbReference type="InterPro" id="IPR050858">
    <property type="entry name" value="Mal-CoA-ACP_Trans/PKS_FabD"/>
</dbReference>
<dbReference type="PANTHER" id="PTHR42681">
    <property type="entry name" value="MALONYL-COA-ACYL CARRIER PROTEIN TRANSACYLASE, MITOCHONDRIAL"/>
    <property type="match status" value="1"/>
</dbReference>
<accession>A0A562J438</accession>
<dbReference type="Proteomes" id="UP000315343">
    <property type="component" value="Unassembled WGS sequence"/>
</dbReference>
<keyword evidence="8" id="KW-1185">Reference proteome</keyword>
<dbReference type="NCBIfam" id="TIGR00128">
    <property type="entry name" value="fabD"/>
    <property type="match status" value="1"/>
</dbReference>
<organism evidence="7 8">
    <name type="scientific">Sedimentibacter saalensis</name>
    <dbReference type="NCBI Taxonomy" id="130788"/>
    <lineage>
        <taxon>Bacteria</taxon>
        <taxon>Bacillati</taxon>
        <taxon>Bacillota</taxon>
        <taxon>Tissierellia</taxon>
        <taxon>Sedimentibacter</taxon>
    </lineage>
</organism>
<comment type="similarity">
    <text evidence="4">Belongs to the fabD family.</text>
</comment>
<dbReference type="GO" id="GO:0005829">
    <property type="term" value="C:cytosol"/>
    <property type="evidence" value="ECO:0007669"/>
    <property type="project" value="TreeGrafter"/>
</dbReference>
<protein>
    <recommendedName>
        <fullName evidence="4">Malonyl CoA-acyl carrier protein transacylase</fullName>
        <ecNumber evidence="4">2.3.1.39</ecNumber>
    </recommendedName>
</protein>
<dbReference type="SUPFAM" id="SSF55048">
    <property type="entry name" value="Probable ACP-binding domain of malonyl-CoA ACP transacylase"/>
    <property type="match status" value="1"/>
</dbReference>
<reference evidence="7 8" key="1">
    <citation type="submission" date="2019-07" db="EMBL/GenBank/DDBJ databases">
        <title>Genomic Encyclopedia of Type Strains, Phase I: the one thousand microbial genomes (KMG-I) project.</title>
        <authorList>
            <person name="Kyrpides N."/>
        </authorList>
    </citation>
    <scope>NUCLEOTIDE SEQUENCE [LARGE SCALE GENOMIC DNA]</scope>
    <source>
        <strain evidence="7 8">DSM 13558</strain>
    </source>
</reference>
<dbReference type="Pfam" id="PF00698">
    <property type="entry name" value="Acyl_transf_1"/>
    <property type="match status" value="1"/>
</dbReference>
<dbReference type="EC" id="2.3.1.39" evidence="4"/>
<dbReference type="PANTHER" id="PTHR42681:SF1">
    <property type="entry name" value="MALONYL-COA-ACYL CARRIER PROTEIN TRANSACYLASE, MITOCHONDRIAL"/>
    <property type="match status" value="1"/>
</dbReference>
<feature type="domain" description="Malonyl-CoA:ACP transacylase (MAT)" evidence="6">
    <location>
        <begin position="7"/>
        <end position="306"/>
    </location>
</feature>
<dbReference type="InterPro" id="IPR004410">
    <property type="entry name" value="Malonyl_CoA-ACP_transAc_FabD"/>
</dbReference>
<sequence length="313" mass="34344">MSKTAFVFPGQGAQYAGMGKEFYDNFEESKEIFERANQALGFDIAKLCFEGPDQDLSVTKITQPALLTTCMAIYEVLKKNNKDDSVVMGGLSLGEYSALTAAGAMDFETAVKLVYNRGNYMQNAVPLGEGGMLALMGCTDQDAIAFCEDVTKSCGLLEPANFNCPGQIVVGGKSEAIDEALSKTSQFNIRRAVKLQVSAPFHTSMLKPAGTKLKEDLAKINFKKPKCNVISNVDTEYYEDDQVIADKLEKQVYNPVRWEECVRKMIADGVTTFVEIGPGKTLSSFIKKIDKNVKSINIDSIASLKEYIELSYA</sequence>
<name>A0A562J438_9FIRM</name>
<feature type="active site" evidence="5">
    <location>
        <position position="202"/>
    </location>
</feature>